<organism evidence="3 4">
    <name type="scientific">Schaalia naturae</name>
    <dbReference type="NCBI Taxonomy" id="635203"/>
    <lineage>
        <taxon>Bacteria</taxon>
        <taxon>Bacillati</taxon>
        <taxon>Actinomycetota</taxon>
        <taxon>Actinomycetes</taxon>
        <taxon>Actinomycetales</taxon>
        <taxon>Actinomycetaceae</taxon>
        <taxon>Schaalia</taxon>
    </lineage>
</organism>
<evidence type="ECO:0000313" key="3">
    <source>
        <dbReference type="EMBL" id="MFC7579866.1"/>
    </source>
</evidence>
<dbReference type="RefSeq" id="WP_380971413.1">
    <property type="nucleotide sequence ID" value="NZ_JBHTEF010000001.1"/>
</dbReference>
<keyword evidence="2" id="KW-1133">Transmembrane helix</keyword>
<proteinExistence type="predicted"/>
<evidence type="ECO:0000256" key="1">
    <source>
        <dbReference type="SAM" id="MobiDB-lite"/>
    </source>
</evidence>
<feature type="region of interest" description="Disordered" evidence="1">
    <location>
        <begin position="224"/>
        <end position="288"/>
    </location>
</feature>
<keyword evidence="2" id="KW-0472">Membrane</keyword>
<accession>A0ABW2SK29</accession>
<feature type="compositionally biased region" description="Basic and acidic residues" evidence="1">
    <location>
        <begin position="259"/>
        <end position="283"/>
    </location>
</feature>
<dbReference type="Proteomes" id="UP001596527">
    <property type="component" value="Unassembled WGS sequence"/>
</dbReference>
<reference evidence="4" key="1">
    <citation type="journal article" date="2019" name="Int. J. Syst. Evol. Microbiol.">
        <title>The Global Catalogue of Microorganisms (GCM) 10K type strain sequencing project: providing services to taxonomists for standard genome sequencing and annotation.</title>
        <authorList>
            <consortium name="The Broad Institute Genomics Platform"/>
            <consortium name="The Broad Institute Genome Sequencing Center for Infectious Disease"/>
            <person name="Wu L."/>
            <person name="Ma J."/>
        </authorList>
    </citation>
    <scope>NUCLEOTIDE SEQUENCE [LARGE SCALE GENOMIC DNA]</scope>
    <source>
        <strain evidence="4">CCUG 56698</strain>
    </source>
</reference>
<feature type="region of interest" description="Disordered" evidence="1">
    <location>
        <begin position="48"/>
        <end position="114"/>
    </location>
</feature>
<dbReference type="EMBL" id="JBHTEF010000001">
    <property type="protein sequence ID" value="MFC7579866.1"/>
    <property type="molecule type" value="Genomic_DNA"/>
</dbReference>
<comment type="caution">
    <text evidence="3">The sequence shown here is derived from an EMBL/GenBank/DDBJ whole genome shotgun (WGS) entry which is preliminary data.</text>
</comment>
<protein>
    <submittedName>
        <fullName evidence="3">Uncharacterized protein</fullName>
    </submittedName>
</protein>
<name>A0ABW2SK29_9ACTO</name>
<feature type="transmembrane region" description="Helical" evidence="2">
    <location>
        <begin position="6"/>
        <end position="24"/>
    </location>
</feature>
<sequence length="359" mass="37966">MGYGGLVVAAMFAVLILLVFPYAVDRQTALTQSRESDRFSPRMRLLRAEGPPASARGAIEAHGGGRRSQPLLSVAPQVARQGQEDPGEIMTSQEDSARRPRTRVHAEDEDGAQSQTLHEVTRLRARRAARLSRERAAGRRRMLASASLAAATLAVVALAAATLVAWAWVTLPAATLAAALGLSRGAAVRSERAQRAEDVEMRVLREKLRAHAAAAPALSGVRHGAEVGGVSSPGPEARREAEPAATGASVAEAVTEADAVPRTERAEPADAPRRTGSPRREWSVPDLPAPSYAVRGRVEGRSVHPDTDIRGIPQVEAAVPARPVAGGQSPRGVRSTEEVVASQPVAFDLEAVLDARRAE</sequence>
<feature type="transmembrane region" description="Helical" evidence="2">
    <location>
        <begin position="142"/>
        <end position="160"/>
    </location>
</feature>
<keyword evidence="2" id="KW-0812">Transmembrane</keyword>
<keyword evidence="4" id="KW-1185">Reference proteome</keyword>
<evidence type="ECO:0000313" key="4">
    <source>
        <dbReference type="Proteomes" id="UP001596527"/>
    </source>
</evidence>
<gene>
    <name evidence="3" type="ORF">ACFQWG_01295</name>
</gene>
<feature type="region of interest" description="Disordered" evidence="1">
    <location>
        <begin position="315"/>
        <end position="337"/>
    </location>
</feature>
<evidence type="ECO:0000256" key="2">
    <source>
        <dbReference type="SAM" id="Phobius"/>
    </source>
</evidence>